<keyword evidence="1" id="KW-0472">Membrane</keyword>
<sequence length="69" mass="8296">MQNTNQTWDWSYKMTELIFVLIGLFFGFAMGFAIYDGLFNYLLKKHSRTGNYLERNGRLYSIKEIPLYR</sequence>
<keyword evidence="1" id="KW-0812">Transmembrane</keyword>
<dbReference type="EMBL" id="LR796237">
    <property type="protein sequence ID" value="CAB4129881.1"/>
    <property type="molecule type" value="Genomic_DNA"/>
</dbReference>
<reference evidence="2" key="1">
    <citation type="submission" date="2020-04" db="EMBL/GenBank/DDBJ databases">
        <authorList>
            <person name="Chiriac C."/>
            <person name="Salcher M."/>
            <person name="Ghai R."/>
            <person name="Kavagutti S V."/>
        </authorList>
    </citation>
    <scope>NUCLEOTIDE SEQUENCE</scope>
</reference>
<name>A0A6J5L672_9CAUD</name>
<organism evidence="2">
    <name type="scientific">uncultured Caudovirales phage</name>
    <dbReference type="NCBI Taxonomy" id="2100421"/>
    <lineage>
        <taxon>Viruses</taxon>
        <taxon>Duplodnaviria</taxon>
        <taxon>Heunggongvirae</taxon>
        <taxon>Uroviricota</taxon>
        <taxon>Caudoviricetes</taxon>
        <taxon>Peduoviridae</taxon>
        <taxon>Maltschvirus</taxon>
        <taxon>Maltschvirus maltsch</taxon>
    </lineage>
</organism>
<keyword evidence="1" id="KW-1133">Transmembrane helix</keyword>
<gene>
    <name evidence="2" type="ORF">UFOVP116_160</name>
</gene>
<feature type="transmembrane region" description="Helical" evidence="1">
    <location>
        <begin position="17"/>
        <end position="38"/>
    </location>
</feature>
<protein>
    <submittedName>
        <fullName evidence="2">Uncharacterized protein</fullName>
    </submittedName>
</protein>
<evidence type="ECO:0000313" key="2">
    <source>
        <dbReference type="EMBL" id="CAB4129881.1"/>
    </source>
</evidence>
<evidence type="ECO:0000256" key="1">
    <source>
        <dbReference type="SAM" id="Phobius"/>
    </source>
</evidence>
<proteinExistence type="predicted"/>
<accession>A0A6J5L672</accession>